<dbReference type="SUPFAM" id="SSF56317">
    <property type="entry name" value="Carbon-nitrogen hydrolase"/>
    <property type="match status" value="1"/>
</dbReference>
<evidence type="ECO:0000256" key="1">
    <source>
        <dbReference type="ARBA" id="ARBA00004651"/>
    </source>
</evidence>
<dbReference type="GO" id="GO:0042158">
    <property type="term" value="P:lipoprotein biosynthetic process"/>
    <property type="evidence" value="ECO:0007669"/>
    <property type="project" value="UniProtKB-UniRule"/>
</dbReference>
<dbReference type="EC" id="2.3.1.269" evidence="9"/>
<dbReference type="RefSeq" id="WP_147849902.1">
    <property type="nucleotide sequence ID" value="NZ_VDUZ01000034.1"/>
</dbReference>
<evidence type="ECO:0000313" key="11">
    <source>
        <dbReference type="EMBL" id="TXL72281.1"/>
    </source>
</evidence>
<dbReference type="InterPro" id="IPR036526">
    <property type="entry name" value="C-N_Hydrolase_sf"/>
</dbReference>
<dbReference type="Gene3D" id="3.60.110.10">
    <property type="entry name" value="Carbon-nitrogen hydrolase"/>
    <property type="match status" value="1"/>
</dbReference>
<comment type="function">
    <text evidence="9">Catalyzes the phospholipid dependent N-acylation of the N-terminal cysteine of apolipoprotein, the last step in lipoprotein maturation.</text>
</comment>
<evidence type="ECO:0000256" key="6">
    <source>
        <dbReference type="ARBA" id="ARBA00022989"/>
    </source>
</evidence>
<accession>A0A5C8PER3</accession>
<keyword evidence="12" id="KW-1185">Reference proteome</keyword>
<keyword evidence="5 9" id="KW-0812">Transmembrane</keyword>
<feature type="transmembrane region" description="Helical" evidence="9">
    <location>
        <begin position="55"/>
        <end position="76"/>
    </location>
</feature>
<dbReference type="InterPro" id="IPR004563">
    <property type="entry name" value="Apolipo_AcylTrfase"/>
</dbReference>
<evidence type="ECO:0000256" key="5">
    <source>
        <dbReference type="ARBA" id="ARBA00022692"/>
    </source>
</evidence>
<keyword evidence="3 9" id="KW-1003">Cell membrane</keyword>
<feature type="transmembrane region" description="Helical" evidence="9">
    <location>
        <begin position="156"/>
        <end position="177"/>
    </location>
</feature>
<evidence type="ECO:0000256" key="8">
    <source>
        <dbReference type="ARBA" id="ARBA00023315"/>
    </source>
</evidence>
<protein>
    <recommendedName>
        <fullName evidence="9">Apolipoprotein N-acyltransferase</fullName>
        <shortName evidence="9">ALP N-acyltransferase</shortName>
        <ecNumber evidence="9">2.3.1.269</ecNumber>
    </recommendedName>
</protein>
<dbReference type="NCBIfam" id="TIGR00546">
    <property type="entry name" value="lnt"/>
    <property type="match status" value="1"/>
</dbReference>
<organism evidence="11 12">
    <name type="scientific">Vineibacter terrae</name>
    <dbReference type="NCBI Taxonomy" id="2586908"/>
    <lineage>
        <taxon>Bacteria</taxon>
        <taxon>Pseudomonadati</taxon>
        <taxon>Pseudomonadota</taxon>
        <taxon>Alphaproteobacteria</taxon>
        <taxon>Hyphomicrobiales</taxon>
        <taxon>Vineibacter</taxon>
    </lineage>
</organism>
<comment type="pathway">
    <text evidence="9">Protein modification; lipoprotein biosynthesis (N-acyl transfer).</text>
</comment>
<comment type="subcellular location">
    <subcellularLocation>
        <location evidence="1 9">Cell membrane</location>
        <topology evidence="1 9">Multi-pass membrane protein</topology>
    </subcellularLocation>
</comment>
<feature type="transmembrane region" description="Helical" evidence="9">
    <location>
        <begin position="119"/>
        <end position="144"/>
    </location>
</feature>
<keyword evidence="11" id="KW-0449">Lipoprotein</keyword>
<keyword evidence="7 9" id="KW-0472">Membrane</keyword>
<keyword evidence="8 9" id="KW-0012">Acyltransferase</keyword>
<reference evidence="11 12" key="1">
    <citation type="submission" date="2019-06" db="EMBL/GenBank/DDBJ databases">
        <title>New taxonomy in bacterial strain CC-CFT640, isolated from vineyard.</title>
        <authorList>
            <person name="Lin S.-Y."/>
            <person name="Tsai C.-F."/>
            <person name="Young C.-C."/>
        </authorList>
    </citation>
    <scope>NUCLEOTIDE SEQUENCE [LARGE SCALE GENOMIC DNA]</scope>
    <source>
        <strain evidence="11 12">CC-CFT640</strain>
    </source>
</reference>
<comment type="similarity">
    <text evidence="2 9">Belongs to the CN hydrolase family. Apolipoprotein N-acyltransferase subfamily.</text>
</comment>
<dbReference type="Pfam" id="PF20154">
    <property type="entry name" value="LNT_N"/>
    <property type="match status" value="1"/>
</dbReference>
<dbReference type="EMBL" id="VDUZ01000034">
    <property type="protein sequence ID" value="TXL72281.1"/>
    <property type="molecule type" value="Genomic_DNA"/>
</dbReference>
<evidence type="ECO:0000256" key="9">
    <source>
        <dbReference type="HAMAP-Rule" id="MF_01148"/>
    </source>
</evidence>
<dbReference type="GO" id="GO:0016410">
    <property type="term" value="F:N-acyltransferase activity"/>
    <property type="evidence" value="ECO:0007669"/>
    <property type="project" value="UniProtKB-UniRule"/>
</dbReference>
<dbReference type="Proteomes" id="UP000321638">
    <property type="component" value="Unassembled WGS sequence"/>
</dbReference>
<dbReference type="PROSITE" id="PS50263">
    <property type="entry name" value="CN_HYDROLASE"/>
    <property type="match status" value="1"/>
</dbReference>
<evidence type="ECO:0000259" key="10">
    <source>
        <dbReference type="PROSITE" id="PS50263"/>
    </source>
</evidence>
<evidence type="ECO:0000256" key="2">
    <source>
        <dbReference type="ARBA" id="ARBA00010065"/>
    </source>
</evidence>
<comment type="caution">
    <text evidence="11">The sequence shown here is derived from an EMBL/GenBank/DDBJ whole genome shotgun (WGS) entry which is preliminary data.</text>
</comment>
<dbReference type="Pfam" id="PF00795">
    <property type="entry name" value="CN_hydrolase"/>
    <property type="match status" value="1"/>
</dbReference>
<evidence type="ECO:0000256" key="4">
    <source>
        <dbReference type="ARBA" id="ARBA00022679"/>
    </source>
</evidence>
<name>A0A5C8PER3_9HYPH</name>
<keyword evidence="4 9" id="KW-0808">Transferase</keyword>
<comment type="catalytic activity">
    <reaction evidence="9">
        <text>N-terminal S-1,2-diacyl-sn-glyceryl-L-cysteinyl-[lipoprotein] + a glycerophospholipid = N-acyl-S-1,2-diacyl-sn-glyceryl-L-cysteinyl-[lipoprotein] + a 2-acyl-sn-glycero-3-phospholipid + H(+)</text>
        <dbReference type="Rhea" id="RHEA:48228"/>
        <dbReference type="Rhea" id="RHEA-COMP:14681"/>
        <dbReference type="Rhea" id="RHEA-COMP:14684"/>
        <dbReference type="ChEBI" id="CHEBI:15378"/>
        <dbReference type="ChEBI" id="CHEBI:136912"/>
        <dbReference type="ChEBI" id="CHEBI:140656"/>
        <dbReference type="ChEBI" id="CHEBI:140657"/>
        <dbReference type="ChEBI" id="CHEBI:140660"/>
        <dbReference type="EC" id="2.3.1.269"/>
    </reaction>
</comment>
<keyword evidence="6 9" id="KW-1133">Transmembrane helix</keyword>
<dbReference type="GO" id="GO:0005886">
    <property type="term" value="C:plasma membrane"/>
    <property type="evidence" value="ECO:0007669"/>
    <property type="project" value="UniProtKB-SubCell"/>
</dbReference>
<dbReference type="PANTHER" id="PTHR38686:SF1">
    <property type="entry name" value="APOLIPOPROTEIN N-ACYLTRANSFERASE"/>
    <property type="match status" value="1"/>
</dbReference>
<dbReference type="OrthoDB" id="9804277at2"/>
<dbReference type="AlphaFoldDB" id="A0A5C8PER3"/>
<evidence type="ECO:0000256" key="3">
    <source>
        <dbReference type="ARBA" id="ARBA00022475"/>
    </source>
</evidence>
<dbReference type="PANTHER" id="PTHR38686">
    <property type="entry name" value="APOLIPOPROTEIN N-ACYLTRANSFERASE"/>
    <property type="match status" value="1"/>
</dbReference>
<evidence type="ECO:0000256" key="7">
    <source>
        <dbReference type="ARBA" id="ARBA00023136"/>
    </source>
</evidence>
<evidence type="ECO:0000313" key="12">
    <source>
        <dbReference type="Proteomes" id="UP000321638"/>
    </source>
</evidence>
<feature type="transmembrane region" description="Helical" evidence="9">
    <location>
        <begin position="88"/>
        <end position="107"/>
    </location>
</feature>
<dbReference type="InterPro" id="IPR003010">
    <property type="entry name" value="C-N_Hydrolase"/>
</dbReference>
<feature type="domain" description="CN hydrolase" evidence="10">
    <location>
        <begin position="263"/>
        <end position="513"/>
    </location>
</feature>
<feature type="transmembrane region" description="Helical" evidence="9">
    <location>
        <begin position="189"/>
        <end position="218"/>
    </location>
</feature>
<proteinExistence type="inferred from homology"/>
<dbReference type="HAMAP" id="MF_01148">
    <property type="entry name" value="Lnt"/>
    <property type="match status" value="1"/>
</dbReference>
<dbReference type="UniPathway" id="UPA00666"/>
<feature type="transmembrane region" description="Helical" evidence="9">
    <location>
        <begin position="230"/>
        <end position="250"/>
    </location>
</feature>
<dbReference type="CDD" id="cd07571">
    <property type="entry name" value="ALP_N-acyl_transferase"/>
    <property type="match status" value="1"/>
</dbReference>
<gene>
    <name evidence="9 11" type="primary">lnt</name>
    <name evidence="11" type="ORF">FHP25_25965</name>
</gene>
<sequence length="546" mass="58704">MAMRLLRSQDAVAPRDSRLLRLASTVAALRGWRRWLLVALLGTGAGFAMPPWHVFPLMVVGLVGLVWLIDGTASAAESGPRRPHRQSFLDGLLWGLGYFTVGSLWIIEAFSVPPADFVALGPPIVGGLAVVLAIFVGLACLAWTGIVRRVPALGRGWARVLLFAALAAVFEWLRGHVFTGYPWNPFGHVWAFAVVLLQPASWIGVYGLSAITVALLALPAALSDGRHRATAILAVLLLLPFAAAAPRLLLATPEPGGPMLRLVQPNIPQGEKWLAARRGEHMARLLQLSLAQRPEAVRHVIWPETAVPFLLNESPDYLRAIAAVVPDGGYLLVGAPRGAMTPAEAAIVSPGNQEPAWNSLHAVDATGAIRATYDKVHLVPLGEYLPLRRYFPILADTIGRGSFEAGTQRRTIRLPGLPPVGVIICYEAIFPAAVVDPVDRPAWILNVTNDSWFGASSGPYQHFVSARLRAIEEGLPLVRVANTGISAVVDRFGRVEAQLGMEKTGVIDHNLPPAGPATPFARFGDWAFAATLLLMALPLAWSASRN</sequence>
<dbReference type="InterPro" id="IPR045378">
    <property type="entry name" value="LNT_N"/>
</dbReference>
<feature type="transmembrane region" description="Helical" evidence="9">
    <location>
        <begin position="31"/>
        <end position="49"/>
    </location>
</feature>